<comment type="subcellular location">
    <subcellularLocation>
        <location evidence="1">Membrane</location>
        <topology evidence="1">Multi-pass membrane protein</topology>
    </subcellularLocation>
</comment>
<dbReference type="Pfam" id="PF04479">
    <property type="entry name" value="RTA1"/>
    <property type="match status" value="1"/>
</dbReference>
<evidence type="ECO:0000313" key="6">
    <source>
        <dbReference type="EMBL" id="KPI34494.1"/>
    </source>
</evidence>
<dbReference type="PANTHER" id="PTHR31465">
    <property type="entry name" value="PROTEIN RTA1-RELATED"/>
    <property type="match status" value="1"/>
</dbReference>
<keyword evidence="3 5" id="KW-1133">Transmembrane helix</keyword>
<comment type="caution">
    <text evidence="6">The sequence shown here is derived from an EMBL/GenBank/DDBJ whole genome shotgun (WGS) entry which is preliminary data.</text>
</comment>
<feature type="transmembrane region" description="Helical" evidence="5">
    <location>
        <begin position="133"/>
        <end position="156"/>
    </location>
</feature>
<dbReference type="VEuPathDB" id="FungiDB:AB675_11022"/>
<feature type="transmembrane region" description="Helical" evidence="5">
    <location>
        <begin position="255"/>
        <end position="275"/>
    </location>
</feature>
<dbReference type="STRING" id="1664694.A0A0N1NX88"/>
<name>A0A0N1NX88_9EURO</name>
<dbReference type="EMBL" id="LFJN01000058">
    <property type="protein sequence ID" value="KPI34494.1"/>
    <property type="molecule type" value="Genomic_DNA"/>
</dbReference>
<feature type="transmembrane region" description="Helical" evidence="5">
    <location>
        <begin position="57"/>
        <end position="80"/>
    </location>
</feature>
<evidence type="ECO:0000313" key="7">
    <source>
        <dbReference type="Proteomes" id="UP000038010"/>
    </source>
</evidence>
<feature type="transmembrane region" description="Helical" evidence="5">
    <location>
        <begin position="219"/>
        <end position="240"/>
    </location>
</feature>
<keyword evidence="7" id="KW-1185">Reference proteome</keyword>
<evidence type="ECO:0000256" key="3">
    <source>
        <dbReference type="ARBA" id="ARBA00022989"/>
    </source>
</evidence>
<evidence type="ECO:0000256" key="2">
    <source>
        <dbReference type="ARBA" id="ARBA00022692"/>
    </source>
</evidence>
<proteinExistence type="predicted"/>
<dbReference type="InterPro" id="IPR007568">
    <property type="entry name" value="RTA1"/>
</dbReference>
<evidence type="ECO:0000256" key="5">
    <source>
        <dbReference type="SAM" id="Phobius"/>
    </source>
</evidence>
<dbReference type="RefSeq" id="XP_017994457.1">
    <property type="nucleotide sequence ID" value="XM_018139835.1"/>
</dbReference>
<dbReference type="Proteomes" id="UP000038010">
    <property type="component" value="Unassembled WGS sequence"/>
</dbReference>
<dbReference type="OrthoDB" id="4521223at2759"/>
<dbReference type="GeneID" id="28731715"/>
<feature type="transmembrane region" description="Helical" evidence="5">
    <location>
        <begin position="92"/>
        <end position="112"/>
    </location>
</feature>
<protein>
    <submittedName>
        <fullName evidence="6">Sphingoid long-chain base transporter RSB1</fullName>
    </submittedName>
</protein>
<dbReference type="PANTHER" id="PTHR31465:SF8">
    <property type="entry name" value="DOMAIN PROTEIN, PUTATIVE (AFU_ORTHOLOGUE AFUA_6G14140)-RELATED"/>
    <property type="match status" value="1"/>
</dbReference>
<evidence type="ECO:0000256" key="4">
    <source>
        <dbReference type="ARBA" id="ARBA00023136"/>
    </source>
</evidence>
<feature type="transmembrane region" description="Helical" evidence="5">
    <location>
        <begin position="30"/>
        <end position="50"/>
    </location>
</feature>
<reference evidence="6 7" key="1">
    <citation type="submission" date="2015-06" db="EMBL/GenBank/DDBJ databases">
        <title>Draft genome of the ant-associated black yeast Phialophora attae CBS 131958.</title>
        <authorList>
            <person name="Moreno L.F."/>
            <person name="Stielow B.J."/>
            <person name="de Hoog S."/>
            <person name="Vicente V.A."/>
            <person name="Weiss V.A."/>
            <person name="de Vries M."/>
            <person name="Cruz L.M."/>
            <person name="Souza E.M."/>
        </authorList>
    </citation>
    <scope>NUCLEOTIDE SEQUENCE [LARGE SCALE GENOMIC DNA]</scope>
    <source>
        <strain evidence="6 7">CBS 131958</strain>
    </source>
</reference>
<dbReference type="GO" id="GO:0000324">
    <property type="term" value="C:fungal-type vacuole"/>
    <property type="evidence" value="ECO:0007669"/>
    <property type="project" value="TreeGrafter"/>
</dbReference>
<keyword evidence="2 5" id="KW-0812">Transmembrane</keyword>
<dbReference type="AlphaFoldDB" id="A0A0N1NX88"/>
<gene>
    <name evidence="6" type="ORF">AB675_11022</name>
</gene>
<evidence type="ECO:0000256" key="1">
    <source>
        <dbReference type="ARBA" id="ARBA00004141"/>
    </source>
</evidence>
<keyword evidence="4 5" id="KW-0472">Membrane</keyword>
<feature type="transmembrane region" description="Helical" evidence="5">
    <location>
        <begin position="168"/>
        <end position="192"/>
    </location>
</feature>
<sequence>MSSPNLFKVCRHVSPDCPVESSIYGYYPSLGGNAFFLAWFAAMLVVNTLLGIKFKRWAYMTAVSLGCISEVIGYAGRVILHKNPYSKAGFDMQIVCLVIAPAFFAAGIYLMLKHLTLFFGPSDSPINPRLYTWIFISCDVVSLILQGAGGGISATADSYATQRSGNNVALAGIVFQVFTLLVFAGMAGLYCYRRQQRLKGHSKHEEDADAPETTRNVQVYIFSLIFAYLCILTRCSYRIAEMAGGWRNPIMLSETYFMVCDGAMIALSTATMIFCHPGLYFA</sequence>
<organism evidence="6 7">
    <name type="scientific">Cyphellophora attinorum</name>
    <dbReference type="NCBI Taxonomy" id="1664694"/>
    <lineage>
        <taxon>Eukaryota</taxon>
        <taxon>Fungi</taxon>
        <taxon>Dikarya</taxon>
        <taxon>Ascomycota</taxon>
        <taxon>Pezizomycotina</taxon>
        <taxon>Eurotiomycetes</taxon>
        <taxon>Chaetothyriomycetidae</taxon>
        <taxon>Chaetothyriales</taxon>
        <taxon>Cyphellophoraceae</taxon>
        <taxon>Cyphellophora</taxon>
    </lineage>
</organism>
<dbReference type="GO" id="GO:0005886">
    <property type="term" value="C:plasma membrane"/>
    <property type="evidence" value="ECO:0007669"/>
    <property type="project" value="TreeGrafter"/>
</dbReference>
<accession>A0A0N1NX88</accession>